<name>A0A3M7QYI1_BRAPC</name>
<gene>
    <name evidence="2" type="ORF">BpHYR1_035376</name>
</gene>
<dbReference type="OrthoDB" id="267048at2759"/>
<keyword evidence="3" id="KW-1185">Reference proteome</keyword>
<evidence type="ECO:0000313" key="2">
    <source>
        <dbReference type="EMBL" id="RNA16376.1"/>
    </source>
</evidence>
<organism evidence="2 3">
    <name type="scientific">Brachionus plicatilis</name>
    <name type="common">Marine rotifer</name>
    <name type="synonym">Brachionus muelleri</name>
    <dbReference type="NCBI Taxonomy" id="10195"/>
    <lineage>
        <taxon>Eukaryota</taxon>
        <taxon>Metazoa</taxon>
        <taxon>Spiralia</taxon>
        <taxon>Gnathifera</taxon>
        <taxon>Rotifera</taxon>
        <taxon>Eurotatoria</taxon>
        <taxon>Monogononta</taxon>
        <taxon>Pseudotrocha</taxon>
        <taxon>Ploima</taxon>
        <taxon>Brachionidae</taxon>
        <taxon>Brachionus</taxon>
    </lineage>
</organism>
<dbReference type="AlphaFoldDB" id="A0A3M7QYI1"/>
<protein>
    <submittedName>
        <fullName evidence="2">Uncharacterized protein</fullName>
    </submittedName>
</protein>
<proteinExistence type="predicted"/>
<sequence length="166" mass="19918">MSHRLQLMLPHDKHYVQFKENHDYNHTAFDKWPELIPFANEYPAEKQTSPREENETSFNPNIKPSDNTKTSKASFLEKFYRSYLEKTPNNVVRLYDKIKVKNDRNGIGYKEEEQNEAKNEARRELLDELCELDPKYKHHKSEMSDWSLFKINSEIEVTRKLQLKRA</sequence>
<dbReference type="EMBL" id="REGN01004717">
    <property type="protein sequence ID" value="RNA16376.1"/>
    <property type="molecule type" value="Genomic_DNA"/>
</dbReference>
<feature type="region of interest" description="Disordered" evidence="1">
    <location>
        <begin position="44"/>
        <end position="69"/>
    </location>
</feature>
<reference evidence="2 3" key="1">
    <citation type="journal article" date="2018" name="Sci. Rep.">
        <title>Genomic signatures of local adaptation to the degree of environmental predictability in rotifers.</title>
        <authorList>
            <person name="Franch-Gras L."/>
            <person name="Hahn C."/>
            <person name="Garcia-Roger E.M."/>
            <person name="Carmona M.J."/>
            <person name="Serra M."/>
            <person name="Gomez A."/>
        </authorList>
    </citation>
    <scope>NUCLEOTIDE SEQUENCE [LARGE SCALE GENOMIC DNA]</scope>
    <source>
        <strain evidence="2">HYR1</strain>
    </source>
</reference>
<evidence type="ECO:0000256" key="1">
    <source>
        <dbReference type="SAM" id="MobiDB-lite"/>
    </source>
</evidence>
<accession>A0A3M7QYI1</accession>
<feature type="compositionally biased region" description="Polar residues" evidence="1">
    <location>
        <begin position="56"/>
        <end position="69"/>
    </location>
</feature>
<evidence type="ECO:0000313" key="3">
    <source>
        <dbReference type="Proteomes" id="UP000276133"/>
    </source>
</evidence>
<dbReference type="Proteomes" id="UP000276133">
    <property type="component" value="Unassembled WGS sequence"/>
</dbReference>
<comment type="caution">
    <text evidence="2">The sequence shown here is derived from an EMBL/GenBank/DDBJ whole genome shotgun (WGS) entry which is preliminary data.</text>
</comment>